<feature type="compositionally biased region" description="Polar residues" evidence="2">
    <location>
        <begin position="227"/>
        <end position="241"/>
    </location>
</feature>
<keyword evidence="4" id="KW-1185">Reference proteome</keyword>
<accession>A0A803Q362</accession>
<feature type="coiled-coil region" evidence="1">
    <location>
        <begin position="252"/>
        <end position="279"/>
    </location>
</feature>
<reference evidence="3" key="1">
    <citation type="submission" date="2018-11" db="EMBL/GenBank/DDBJ databases">
        <authorList>
            <person name="Grassa J C."/>
        </authorList>
    </citation>
    <scope>NUCLEOTIDE SEQUENCE [LARGE SCALE GENOMIC DNA]</scope>
</reference>
<dbReference type="EMBL" id="UZAU01000669">
    <property type="status" value="NOT_ANNOTATED_CDS"/>
    <property type="molecule type" value="Genomic_DNA"/>
</dbReference>
<keyword evidence="1" id="KW-0175">Coiled coil</keyword>
<dbReference type="Gene3D" id="1.20.5.170">
    <property type="match status" value="1"/>
</dbReference>
<reference evidence="3" key="2">
    <citation type="submission" date="2021-03" db="UniProtKB">
        <authorList>
            <consortium name="EnsemblPlants"/>
        </authorList>
    </citation>
    <scope>IDENTIFICATION</scope>
</reference>
<dbReference type="EnsemblPlants" id="evm.model.07.1567">
    <property type="protein sequence ID" value="cds.evm.model.07.1567"/>
    <property type="gene ID" value="evm.TU.07.1567"/>
</dbReference>
<dbReference type="Proteomes" id="UP000596661">
    <property type="component" value="Chromosome 7"/>
</dbReference>
<evidence type="ECO:0000313" key="3">
    <source>
        <dbReference type="EnsemblPlants" id="cds.evm.model.07.1567"/>
    </source>
</evidence>
<protein>
    <submittedName>
        <fullName evidence="3">Uncharacterized protein</fullName>
    </submittedName>
</protein>
<feature type="compositionally biased region" description="Basic and acidic residues" evidence="2">
    <location>
        <begin position="213"/>
        <end position="226"/>
    </location>
</feature>
<evidence type="ECO:0000256" key="2">
    <source>
        <dbReference type="SAM" id="MobiDB-lite"/>
    </source>
</evidence>
<proteinExistence type="predicted"/>
<evidence type="ECO:0000313" key="4">
    <source>
        <dbReference type="Proteomes" id="UP000596661"/>
    </source>
</evidence>
<dbReference type="Gramene" id="evm.model.07.1567">
    <property type="protein sequence ID" value="cds.evm.model.07.1567"/>
    <property type="gene ID" value="evm.TU.07.1567"/>
</dbReference>
<dbReference type="AlphaFoldDB" id="A0A803Q362"/>
<feature type="region of interest" description="Disordered" evidence="2">
    <location>
        <begin position="213"/>
        <end position="242"/>
    </location>
</feature>
<organism evidence="3 4">
    <name type="scientific">Cannabis sativa</name>
    <name type="common">Hemp</name>
    <name type="synonym">Marijuana</name>
    <dbReference type="NCBI Taxonomy" id="3483"/>
    <lineage>
        <taxon>Eukaryota</taxon>
        <taxon>Viridiplantae</taxon>
        <taxon>Streptophyta</taxon>
        <taxon>Embryophyta</taxon>
        <taxon>Tracheophyta</taxon>
        <taxon>Spermatophyta</taxon>
        <taxon>Magnoliopsida</taxon>
        <taxon>eudicotyledons</taxon>
        <taxon>Gunneridae</taxon>
        <taxon>Pentapetalae</taxon>
        <taxon>rosids</taxon>
        <taxon>fabids</taxon>
        <taxon>Rosales</taxon>
        <taxon>Cannabaceae</taxon>
        <taxon>Cannabis</taxon>
    </lineage>
</organism>
<evidence type="ECO:0000256" key="1">
    <source>
        <dbReference type="SAM" id="Coils"/>
    </source>
</evidence>
<sequence>MARMKRSRRLRHVAQFIRVKLTVPKPKNLDKARDGKVMATKLLKDAIEDNMSFLAAMASCLNLKRKILMVKETKPSTREVVQGIPTASLFHRRREKSNTASADERSSIDLSLDDSEHAALNSSSYLVEKLREQGSWLLVNSEALIGARVENILFQRLVSTKPLHIIAQRCFTDIFGKVAKLAEKLGVTEDRAVTVEDQVTPLMEKDASLESEVTKLEEASRGEKSQESTLNKNLAATQTKTSDLEEFPRDALDKLTTVVDDMRDQVKVLKRKVTTLEDQALLDVTFYNGLCFNAIYTAWAANGRARPFSREGFLDTNVPNFIRQCEQHFNAKYLKEIDFTMKGGELVVEETLGVQVYNPKRPDLPPSIRDAPPGESEGREEAIVDLIGFQDLL</sequence>
<name>A0A803Q362_CANSA</name>